<dbReference type="AlphaFoldDB" id="E4U0X5"/>
<evidence type="ECO:0000313" key="2">
    <source>
        <dbReference type="Proteomes" id="UP000008721"/>
    </source>
</evidence>
<dbReference type="STRING" id="709032.Sulku_1716"/>
<organism evidence="1 2">
    <name type="scientific">Sulfuricurvum kujiense (strain ATCC BAA-921 / DSM 16994 / JCM 11577 / YK-1)</name>
    <dbReference type="NCBI Taxonomy" id="709032"/>
    <lineage>
        <taxon>Bacteria</taxon>
        <taxon>Pseudomonadati</taxon>
        <taxon>Campylobacterota</taxon>
        <taxon>Epsilonproteobacteria</taxon>
        <taxon>Campylobacterales</taxon>
        <taxon>Sulfurimonadaceae</taxon>
        <taxon>Sulfuricurvum</taxon>
    </lineage>
</organism>
<dbReference type="RefSeq" id="WP_013460574.1">
    <property type="nucleotide sequence ID" value="NC_014762.1"/>
</dbReference>
<proteinExistence type="predicted"/>
<keyword evidence="2" id="KW-1185">Reference proteome</keyword>
<accession>E4U0X5</accession>
<name>E4U0X5_SULKY</name>
<dbReference type="EMBL" id="CP002355">
    <property type="protein sequence ID" value="ADR34377.1"/>
    <property type="molecule type" value="Genomic_DNA"/>
</dbReference>
<evidence type="ECO:0000313" key="1">
    <source>
        <dbReference type="EMBL" id="ADR34377.1"/>
    </source>
</evidence>
<reference evidence="1 2" key="1">
    <citation type="journal article" date="2012" name="Stand. Genomic Sci.">
        <title>Complete genome sequence of the sulfur compounds oxidizing chemolithoautotroph Sulfuricurvum kujiense type strain (YK-1(T)).</title>
        <authorList>
            <person name="Han C."/>
            <person name="Kotsyurbenko O."/>
            <person name="Chertkov O."/>
            <person name="Held B."/>
            <person name="Lapidus A."/>
            <person name="Nolan M."/>
            <person name="Lucas S."/>
            <person name="Hammon N."/>
            <person name="Deshpande S."/>
            <person name="Cheng J.F."/>
            <person name="Tapia R."/>
            <person name="Goodwin L.A."/>
            <person name="Pitluck S."/>
            <person name="Liolios K."/>
            <person name="Pagani I."/>
            <person name="Ivanova N."/>
            <person name="Mavromatis K."/>
            <person name="Mikhailova N."/>
            <person name="Pati A."/>
            <person name="Chen A."/>
            <person name="Palaniappan K."/>
            <person name="Land M."/>
            <person name="Hauser L."/>
            <person name="Chang Y.J."/>
            <person name="Jeffries C.D."/>
            <person name="Brambilla E.M."/>
            <person name="Rohde M."/>
            <person name="Spring S."/>
            <person name="Sikorski J."/>
            <person name="Goker M."/>
            <person name="Woyke T."/>
            <person name="Bristow J."/>
            <person name="Eisen J.A."/>
            <person name="Markowitz V."/>
            <person name="Hugenholtz P."/>
            <person name="Kyrpides N.C."/>
            <person name="Klenk H.P."/>
            <person name="Detter J.C."/>
        </authorList>
    </citation>
    <scope>NUCLEOTIDE SEQUENCE [LARGE SCALE GENOMIC DNA]</scope>
    <source>
        <strain evidence="2">ATCC BAA-921 / DSM 16994 / JCM 11577 / YK-1</strain>
    </source>
</reference>
<gene>
    <name evidence="1" type="ordered locus">Sulku_1716</name>
</gene>
<protein>
    <submittedName>
        <fullName evidence="1">Uncharacterized protein</fullName>
    </submittedName>
</protein>
<dbReference type="Proteomes" id="UP000008721">
    <property type="component" value="Chromosome"/>
</dbReference>
<dbReference type="HOGENOM" id="CLU_1844077_0_0_7"/>
<dbReference type="KEGG" id="sku:Sulku_1716"/>
<sequence length="139" mass="16719">MNDNPNPLQIEIVHEYIGETAPKSKRLNYERIKELCTEAQYLRVELNKSQTEDITKRLDTFIEELKQLQKSTSKYLDSDEVMSDLEWIVEYIHKEEWINVTRWLSNIDSSIREMWSHYIEQIIKHKKSTEMKNNIDKSV</sequence>